<dbReference type="GO" id="GO:0015074">
    <property type="term" value="P:DNA integration"/>
    <property type="evidence" value="ECO:0007669"/>
    <property type="project" value="InterPro"/>
</dbReference>
<organism evidence="1 2">
    <name type="scientific">Rhizopogon vinicolor AM-OR11-026</name>
    <dbReference type="NCBI Taxonomy" id="1314800"/>
    <lineage>
        <taxon>Eukaryota</taxon>
        <taxon>Fungi</taxon>
        <taxon>Dikarya</taxon>
        <taxon>Basidiomycota</taxon>
        <taxon>Agaricomycotina</taxon>
        <taxon>Agaricomycetes</taxon>
        <taxon>Agaricomycetidae</taxon>
        <taxon>Boletales</taxon>
        <taxon>Suillineae</taxon>
        <taxon>Rhizopogonaceae</taxon>
        <taxon>Rhizopogon</taxon>
    </lineage>
</organism>
<name>A0A1B7MTQ4_9AGAM</name>
<dbReference type="GO" id="GO:0006310">
    <property type="term" value="P:DNA recombination"/>
    <property type="evidence" value="ECO:0007669"/>
    <property type="project" value="InterPro"/>
</dbReference>
<sequence>VAASGSIPTHSWLMCILSYLRIAGHSMRAGKATALVAAGTAPDLIRAAGRRSCKEFQIYIRQHLFVLHANLHVSASS</sequence>
<dbReference type="Gene3D" id="1.10.443.10">
    <property type="entry name" value="Intergrase catalytic core"/>
    <property type="match status" value="1"/>
</dbReference>
<evidence type="ECO:0000313" key="1">
    <source>
        <dbReference type="EMBL" id="OAX35950.1"/>
    </source>
</evidence>
<gene>
    <name evidence="1" type="ORF">K503DRAFT_696077</name>
</gene>
<dbReference type="AlphaFoldDB" id="A0A1B7MTQ4"/>
<dbReference type="EMBL" id="KV448454">
    <property type="protein sequence ID" value="OAX35950.1"/>
    <property type="molecule type" value="Genomic_DNA"/>
</dbReference>
<dbReference type="STRING" id="1314800.A0A1B7MTQ4"/>
<protein>
    <submittedName>
        <fullName evidence="1">Uncharacterized protein</fullName>
    </submittedName>
</protein>
<accession>A0A1B7MTQ4</accession>
<feature type="non-terminal residue" evidence="1">
    <location>
        <position position="1"/>
    </location>
</feature>
<reference evidence="1 2" key="1">
    <citation type="submission" date="2016-06" db="EMBL/GenBank/DDBJ databases">
        <title>Comparative genomics of the ectomycorrhizal sister species Rhizopogon vinicolor and Rhizopogon vesiculosus (Basidiomycota: Boletales) reveals a divergence of the mating type B locus.</title>
        <authorList>
            <consortium name="DOE Joint Genome Institute"/>
            <person name="Mujic A.B."/>
            <person name="Kuo A."/>
            <person name="Tritt A."/>
            <person name="Lipzen A."/>
            <person name="Chen C."/>
            <person name="Johnson J."/>
            <person name="Sharma A."/>
            <person name="Barry K."/>
            <person name="Grigoriev I.V."/>
            <person name="Spatafora J.W."/>
        </authorList>
    </citation>
    <scope>NUCLEOTIDE SEQUENCE [LARGE SCALE GENOMIC DNA]</scope>
    <source>
        <strain evidence="1 2">AM-OR11-026</strain>
    </source>
</reference>
<dbReference type="InParanoid" id="A0A1B7MTQ4"/>
<dbReference type="GO" id="GO:0003677">
    <property type="term" value="F:DNA binding"/>
    <property type="evidence" value="ECO:0007669"/>
    <property type="project" value="InterPro"/>
</dbReference>
<dbReference type="InterPro" id="IPR013762">
    <property type="entry name" value="Integrase-like_cat_sf"/>
</dbReference>
<keyword evidence="2" id="KW-1185">Reference proteome</keyword>
<dbReference type="Proteomes" id="UP000092154">
    <property type="component" value="Unassembled WGS sequence"/>
</dbReference>
<evidence type="ECO:0000313" key="2">
    <source>
        <dbReference type="Proteomes" id="UP000092154"/>
    </source>
</evidence>
<proteinExistence type="predicted"/>
<dbReference type="OrthoDB" id="2682275at2759"/>